<feature type="domain" description="Transcription regulator Rua1 C-terminal" evidence="2">
    <location>
        <begin position="330"/>
        <end position="474"/>
    </location>
</feature>
<dbReference type="Proteomes" id="UP000095085">
    <property type="component" value="Unassembled WGS sequence"/>
</dbReference>
<feature type="compositionally biased region" description="Polar residues" evidence="1">
    <location>
        <begin position="408"/>
        <end position="421"/>
    </location>
</feature>
<proteinExistence type="predicted"/>
<reference evidence="4" key="1">
    <citation type="submission" date="2016-05" db="EMBL/GenBank/DDBJ databases">
        <title>Comparative genomics of biotechnologically important yeasts.</title>
        <authorList>
            <consortium name="DOE Joint Genome Institute"/>
            <person name="Riley R."/>
            <person name="Haridas S."/>
            <person name="Wolfe K.H."/>
            <person name="Lopes M.R."/>
            <person name="Hittinger C.T."/>
            <person name="Goker M."/>
            <person name="Salamov A."/>
            <person name="Wisecaver J."/>
            <person name="Long T.M."/>
            <person name="Aerts A.L."/>
            <person name="Barry K."/>
            <person name="Choi C."/>
            <person name="Clum A."/>
            <person name="Coughlan A.Y."/>
            <person name="Deshpande S."/>
            <person name="Douglass A.P."/>
            <person name="Hanson S.J."/>
            <person name="Klenk H.-P."/>
            <person name="Labutti K."/>
            <person name="Lapidus A."/>
            <person name="Lindquist E."/>
            <person name="Lipzen A."/>
            <person name="Meier-Kolthoff J.P."/>
            <person name="Ohm R.A."/>
            <person name="Otillar R.P."/>
            <person name="Pangilinan J."/>
            <person name="Peng Y."/>
            <person name="Rokas A."/>
            <person name="Rosa C.A."/>
            <person name="Scheuner C."/>
            <person name="Sibirny A.A."/>
            <person name="Slot J.C."/>
            <person name="Stielow J.B."/>
            <person name="Sun H."/>
            <person name="Kurtzman C.P."/>
            <person name="Blackwell M."/>
            <person name="Grigoriev I.V."/>
            <person name="Jeffries T.W."/>
        </authorList>
    </citation>
    <scope>NUCLEOTIDE SEQUENCE [LARGE SCALE GENOMIC DNA]</scope>
    <source>
        <strain evidence="4">NRRL Y-1933</strain>
    </source>
</reference>
<dbReference type="AlphaFoldDB" id="A0A1E4RQ11"/>
<dbReference type="InterPro" id="IPR028012">
    <property type="entry name" value="Rua1_C"/>
</dbReference>
<accession>A0A1E4RQ11</accession>
<dbReference type="EMBL" id="KV454538">
    <property type="protein sequence ID" value="ODV69373.1"/>
    <property type="molecule type" value="Genomic_DNA"/>
</dbReference>
<dbReference type="Pfam" id="PF14616">
    <property type="entry name" value="Rua1_C"/>
    <property type="match status" value="1"/>
</dbReference>
<dbReference type="GeneID" id="30997894"/>
<evidence type="ECO:0000259" key="2">
    <source>
        <dbReference type="Pfam" id="PF14616"/>
    </source>
</evidence>
<evidence type="ECO:0000313" key="4">
    <source>
        <dbReference type="Proteomes" id="UP000095085"/>
    </source>
</evidence>
<protein>
    <recommendedName>
        <fullName evidence="2">Transcription regulator Rua1 C-terminal domain-containing protein</fullName>
    </recommendedName>
</protein>
<dbReference type="OrthoDB" id="4096316at2759"/>
<name>A0A1E4RQ11_9ASCO</name>
<sequence>MKLCEETNRTLLSGNPKPSEYNWYRPRANWNVTDISKAADLQFTEDGDSEFSSFSSYFMPPEVSEDWQLEGGISNSTSHSVERNDMDMSELGETKSDKVVEGLYNPANSEERNSMVTLNQNYNWLNNYPEGDLIQALSGVQQPVGHATTENDISSDLLVENVIAQYNVDFALMNAFEVNNSHDTGPQPMGMILDTKPAKEAAHVDLDISNEEHFTKLGRFQVSPIISPQLEITLEESLIQCLEVVINYNGYMGTLTAPVKPEYAALTNRASFRHDYRYLTNKPTEAIEPNEDGFHEISGALQRIRYTRDISELHGTVSNIEYFESRVYDVTNPYEPQYYRFEQDDNGNKVNGSKCGLCPYCQEVKFLPFKNSSYLSHLTLEHGIFSNNYLIPDGLYYGIYLTSKTSSTPQTDDFISRGSSPTPSPPQRGRKNHHKLRHAKAIQCPACFQVIEVCCWSMKVNPLLSYFRHFKKHHSDLTVNKNNYKEYFNTNNIVKITKRGRTLKTK</sequence>
<evidence type="ECO:0000313" key="3">
    <source>
        <dbReference type="EMBL" id="ODV69373.1"/>
    </source>
</evidence>
<organism evidence="3 4">
    <name type="scientific">Hyphopichia burtonii NRRL Y-1933</name>
    <dbReference type="NCBI Taxonomy" id="984485"/>
    <lineage>
        <taxon>Eukaryota</taxon>
        <taxon>Fungi</taxon>
        <taxon>Dikarya</taxon>
        <taxon>Ascomycota</taxon>
        <taxon>Saccharomycotina</taxon>
        <taxon>Pichiomycetes</taxon>
        <taxon>Debaryomycetaceae</taxon>
        <taxon>Hyphopichia</taxon>
    </lineage>
</organism>
<evidence type="ECO:0000256" key="1">
    <source>
        <dbReference type="SAM" id="MobiDB-lite"/>
    </source>
</evidence>
<keyword evidence="4" id="KW-1185">Reference proteome</keyword>
<gene>
    <name evidence="3" type="ORF">HYPBUDRAFT_3354</name>
</gene>
<feature type="region of interest" description="Disordered" evidence="1">
    <location>
        <begin position="408"/>
        <end position="435"/>
    </location>
</feature>
<dbReference type="RefSeq" id="XP_020078440.1">
    <property type="nucleotide sequence ID" value="XM_020223345.1"/>
</dbReference>